<dbReference type="Pfam" id="PF03372">
    <property type="entry name" value="Exo_endo_phos"/>
    <property type="match status" value="1"/>
</dbReference>
<evidence type="ECO:0000256" key="10">
    <source>
        <dbReference type="PIRSR" id="PIRSR604808-3"/>
    </source>
</evidence>
<dbReference type="GO" id="GO:0006284">
    <property type="term" value="P:base-excision repair"/>
    <property type="evidence" value="ECO:0007669"/>
    <property type="project" value="TreeGrafter"/>
</dbReference>
<feature type="domain" description="Endonuclease/exonuclease/phosphatase" evidence="11">
    <location>
        <begin position="6"/>
        <end position="144"/>
    </location>
</feature>
<dbReference type="GO" id="GO:0005634">
    <property type="term" value="C:nucleus"/>
    <property type="evidence" value="ECO:0007669"/>
    <property type="project" value="TreeGrafter"/>
</dbReference>
<reference evidence="12" key="2">
    <citation type="submission" date="2025-09" db="UniProtKB">
        <authorList>
            <consortium name="Ensembl"/>
        </authorList>
    </citation>
    <scope>IDENTIFICATION</scope>
</reference>
<feature type="site" description="Transition state stabilizer" evidence="10">
    <location>
        <position position="136"/>
    </location>
</feature>
<keyword evidence="6" id="KW-0378">Hydrolase</keyword>
<comment type="cofactor">
    <cofactor evidence="9">
        <name>Mg(2+)</name>
        <dbReference type="ChEBI" id="CHEBI:18420"/>
    </cofactor>
    <cofactor evidence="9">
        <name>Mn(2+)</name>
        <dbReference type="ChEBI" id="CHEBI:29035"/>
    </cofactor>
    <text evidence="9">Probably binds two magnesium or manganese ions per subunit.</text>
</comment>
<evidence type="ECO:0000256" key="6">
    <source>
        <dbReference type="ARBA" id="ARBA00022801"/>
    </source>
</evidence>
<keyword evidence="4 9" id="KW-0479">Metal-binding</keyword>
<evidence type="ECO:0000256" key="3">
    <source>
        <dbReference type="ARBA" id="ARBA00012115"/>
    </source>
</evidence>
<dbReference type="InterPro" id="IPR004808">
    <property type="entry name" value="AP_endonuc_1"/>
</dbReference>
<dbReference type="GO" id="GO:0008311">
    <property type="term" value="F:double-stranded DNA 3'-5' DNA exonuclease activity"/>
    <property type="evidence" value="ECO:0007669"/>
    <property type="project" value="UniProtKB-EC"/>
</dbReference>
<dbReference type="GO" id="GO:0008081">
    <property type="term" value="F:phosphoric diester hydrolase activity"/>
    <property type="evidence" value="ECO:0007669"/>
    <property type="project" value="TreeGrafter"/>
</dbReference>
<dbReference type="Ensembl" id="ENSSLDT00000001395.1">
    <property type="protein sequence ID" value="ENSSLDP00000001316.1"/>
    <property type="gene ID" value="ENSSLDG00000001125.1"/>
</dbReference>
<dbReference type="InterPro" id="IPR036691">
    <property type="entry name" value="Endo/exonu/phosph_ase_sf"/>
</dbReference>
<organism evidence="12 13">
    <name type="scientific">Seriola lalandi dorsalis</name>
    <dbReference type="NCBI Taxonomy" id="1841481"/>
    <lineage>
        <taxon>Eukaryota</taxon>
        <taxon>Metazoa</taxon>
        <taxon>Chordata</taxon>
        <taxon>Craniata</taxon>
        <taxon>Vertebrata</taxon>
        <taxon>Euteleostomi</taxon>
        <taxon>Actinopterygii</taxon>
        <taxon>Neopterygii</taxon>
        <taxon>Teleostei</taxon>
        <taxon>Neoteleostei</taxon>
        <taxon>Acanthomorphata</taxon>
        <taxon>Carangaria</taxon>
        <taxon>Carangiformes</taxon>
        <taxon>Carangidae</taxon>
        <taxon>Seriola</taxon>
    </lineage>
</organism>
<evidence type="ECO:0000256" key="8">
    <source>
        <dbReference type="ARBA" id="ARBA00023204"/>
    </source>
</evidence>
<evidence type="ECO:0000256" key="2">
    <source>
        <dbReference type="ARBA" id="ARBA00007092"/>
    </source>
</evidence>
<evidence type="ECO:0000313" key="12">
    <source>
        <dbReference type="Ensembl" id="ENSSLDP00000001316.1"/>
    </source>
</evidence>
<dbReference type="Proteomes" id="UP000261360">
    <property type="component" value="Unplaced"/>
</dbReference>
<dbReference type="InterPro" id="IPR005135">
    <property type="entry name" value="Endo/exonuclease/phosphatase"/>
</dbReference>
<name>A0A3B4WB51_SERLL</name>
<dbReference type="PANTHER" id="PTHR22748:SF4">
    <property type="entry name" value="DNA-(APURINIC OR APYRIMIDINIC SITE) ENDONUCLEASE 2"/>
    <property type="match status" value="1"/>
</dbReference>
<comment type="similarity">
    <text evidence="2">Belongs to the DNA repair enzymes AP/ExoA family.</text>
</comment>
<dbReference type="SUPFAM" id="SSF56219">
    <property type="entry name" value="DNase I-like"/>
    <property type="match status" value="1"/>
</dbReference>
<keyword evidence="7 9" id="KW-0460">Magnesium</keyword>
<comment type="catalytic activity">
    <reaction evidence="1">
        <text>Exonucleolytic cleavage in the 3'- to 5'-direction to yield nucleoside 5'-phosphates.</text>
        <dbReference type="EC" id="3.1.11.2"/>
    </reaction>
</comment>
<keyword evidence="8" id="KW-0234">DNA repair</keyword>
<dbReference type="PANTHER" id="PTHR22748">
    <property type="entry name" value="AP ENDONUCLEASE"/>
    <property type="match status" value="1"/>
</dbReference>
<sequence length="165" mass="18776">MLLLHSLNVNGLRTCGRMKNILSNPACDVLCLQETRWDEDSLKAATKINKGEIYYNNGTNKSCGIATIINTNMIENSKLIYKDNEGRILIIDIIVNNSTFRIINVYASNCEKERKEMFNKIGRWVNNKTLIVGDFNTVLTKSDISVNNVYKNDSSRTALYELMNN</sequence>
<dbReference type="Gene3D" id="3.60.10.10">
    <property type="entry name" value="Endonuclease/exonuclease/phosphatase"/>
    <property type="match status" value="1"/>
</dbReference>
<evidence type="ECO:0000256" key="4">
    <source>
        <dbReference type="ARBA" id="ARBA00022723"/>
    </source>
</evidence>
<protein>
    <recommendedName>
        <fullName evidence="3">exodeoxyribonuclease III</fullName>
        <ecNumber evidence="3">3.1.11.2</ecNumber>
    </recommendedName>
</protein>
<dbReference type="STRING" id="1841481.ENSSLDP00000001316"/>
<keyword evidence="13" id="KW-1185">Reference proteome</keyword>
<reference evidence="12" key="1">
    <citation type="submission" date="2025-08" db="UniProtKB">
        <authorList>
            <consortium name="Ensembl"/>
        </authorList>
    </citation>
    <scope>IDENTIFICATION</scope>
</reference>
<evidence type="ECO:0000259" key="11">
    <source>
        <dbReference type="Pfam" id="PF03372"/>
    </source>
</evidence>
<dbReference type="GO" id="GO:0046872">
    <property type="term" value="F:metal ion binding"/>
    <property type="evidence" value="ECO:0007669"/>
    <property type="project" value="UniProtKB-KW"/>
</dbReference>
<evidence type="ECO:0000256" key="5">
    <source>
        <dbReference type="ARBA" id="ARBA00022763"/>
    </source>
</evidence>
<feature type="binding site" evidence="9">
    <location>
        <position position="8"/>
    </location>
    <ligand>
        <name>Mg(2+)</name>
        <dbReference type="ChEBI" id="CHEBI:18420"/>
        <label>1</label>
    </ligand>
</feature>
<accession>A0A3B4WB51</accession>
<dbReference type="EC" id="3.1.11.2" evidence="3"/>
<dbReference type="AlphaFoldDB" id="A0A3B4WB51"/>
<proteinExistence type="inferred from homology"/>
<evidence type="ECO:0000256" key="1">
    <source>
        <dbReference type="ARBA" id="ARBA00000493"/>
    </source>
</evidence>
<keyword evidence="5" id="KW-0227">DNA damage</keyword>
<evidence type="ECO:0000256" key="9">
    <source>
        <dbReference type="PIRSR" id="PIRSR604808-2"/>
    </source>
</evidence>
<feature type="binding site" evidence="9">
    <location>
        <position position="134"/>
    </location>
    <ligand>
        <name>Mg(2+)</name>
        <dbReference type="ChEBI" id="CHEBI:18420"/>
        <label>1</label>
    </ligand>
</feature>
<keyword evidence="9" id="KW-0464">Manganese</keyword>
<dbReference type="GO" id="GO:0003906">
    <property type="term" value="F:DNA-(apurinic or apyrimidinic site) endonuclease activity"/>
    <property type="evidence" value="ECO:0007669"/>
    <property type="project" value="TreeGrafter"/>
</dbReference>
<evidence type="ECO:0000256" key="7">
    <source>
        <dbReference type="ARBA" id="ARBA00022842"/>
    </source>
</evidence>
<feature type="binding site" evidence="9">
    <location>
        <position position="136"/>
    </location>
    <ligand>
        <name>Mg(2+)</name>
        <dbReference type="ChEBI" id="CHEBI:18420"/>
        <label>1</label>
    </ligand>
</feature>
<feature type="binding site" evidence="9">
    <location>
        <position position="34"/>
    </location>
    <ligand>
        <name>Mg(2+)</name>
        <dbReference type="ChEBI" id="CHEBI:18420"/>
        <label>1</label>
    </ligand>
</feature>
<dbReference type="GeneTree" id="ENSGT01090000260498"/>
<evidence type="ECO:0000313" key="13">
    <source>
        <dbReference type="Proteomes" id="UP000261360"/>
    </source>
</evidence>